<feature type="region of interest" description="Disordered" evidence="1">
    <location>
        <begin position="134"/>
        <end position="156"/>
    </location>
</feature>
<dbReference type="Pfam" id="PF13240">
    <property type="entry name" value="Zn_Ribbon_1"/>
    <property type="match status" value="1"/>
</dbReference>
<feature type="compositionally biased region" description="Low complexity" evidence="1">
    <location>
        <begin position="138"/>
        <end position="151"/>
    </location>
</feature>
<comment type="caution">
    <text evidence="3">The sequence shown here is derived from an EMBL/GenBank/DDBJ whole genome shotgun (WGS) entry which is preliminary data.</text>
</comment>
<dbReference type="AlphaFoldDB" id="A0A9D1CZQ8"/>
<reference evidence="3" key="2">
    <citation type="journal article" date="2021" name="PeerJ">
        <title>Extensive microbial diversity within the chicken gut microbiome revealed by metagenomics and culture.</title>
        <authorList>
            <person name="Gilroy R."/>
            <person name="Ravi A."/>
            <person name="Getino M."/>
            <person name="Pursley I."/>
            <person name="Horton D.L."/>
            <person name="Alikhan N.F."/>
            <person name="Baker D."/>
            <person name="Gharbi K."/>
            <person name="Hall N."/>
            <person name="Watson M."/>
            <person name="Adriaenssens E.M."/>
            <person name="Foster-Nyarko E."/>
            <person name="Jarju S."/>
            <person name="Secka A."/>
            <person name="Antonio M."/>
            <person name="Oren A."/>
            <person name="Chaudhuri R.R."/>
            <person name="La Ragione R."/>
            <person name="Hildebrand F."/>
            <person name="Pallen M.J."/>
        </authorList>
    </citation>
    <scope>NUCLEOTIDE SEQUENCE</scope>
    <source>
        <strain evidence="3">ChiSjej3B21-11622</strain>
    </source>
</reference>
<evidence type="ECO:0000313" key="3">
    <source>
        <dbReference type="EMBL" id="HIQ95691.1"/>
    </source>
</evidence>
<dbReference type="InterPro" id="IPR026870">
    <property type="entry name" value="Zinc_ribbon_dom"/>
</dbReference>
<protein>
    <submittedName>
        <fullName evidence="3">Zinc ribbon domain-containing protein</fullName>
    </submittedName>
</protein>
<sequence length="182" mass="19421">MGTFNSTKFVPTQMQDYSEVIRQTGEQLSQQGYTFTTGNSALGNYFSITKGGLFKSVLGMKTALNVELTPVSGGVNIEAKVGIFGQQIVPTMIMLFVAWPVLLTQIGGMVQQAKLDDQVIQILETNIRLLEGQASTAGRTDTSGTTQDSQTAGGGQSEFCTQCGTKVPVGSRFCNSCGSKIR</sequence>
<name>A0A9D1CZQ8_9FIRM</name>
<organism evidence="3 4">
    <name type="scientific">Candidatus Limivivens merdigallinarum</name>
    <dbReference type="NCBI Taxonomy" id="2840859"/>
    <lineage>
        <taxon>Bacteria</taxon>
        <taxon>Bacillati</taxon>
        <taxon>Bacillota</taxon>
        <taxon>Clostridia</taxon>
        <taxon>Lachnospirales</taxon>
        <taxon>Lachnospiraceae</taxon>
        <taxon>Lachnospiraceae incertae sedis</taxon>
        <taxon>Candidatus Limivivens</taxon>
    </lineage>
</organism>
<proteinExistence type="predicted"/>
<dbReference type="EMBL" id="DVFT01000055">
    <property type="protein sequence ID" value="HIQ95691.1"/>
    <property type="molecule type" value="Genomic_DNA"/>
</dbReference>
<reference evidence="3" key="1">
    <citation type="submission" date="2020-10" db="EMBL/GenBank/DDBJ databases">
        <authorList>
            <person name="Gilroy R."/>
        </authorList>
    </citation>
    <scope>NUCLEOTIDE SEQUENCE</scope>
    <source>
        <strain evidence="3">ChiSjej3B21-11622</strain>
    </source>
</reference>
<evidence type="ECO:0000313" key="4">
    <source>
        <dbReference type="Proteomes" id="UP000886886"/>
    </source>
</evidence>
<dbReference type="Proteomes" id="UP000886886">
    <property type="component" value="Unassembled WGS sequence"/>
</dbReference>
<gene>
    <name evidence="3" type="ORF">IAB26_03925</name>
</gene>
<evidence type="ECO:0000256" key="1">
    <source>
        <dbReference type="SAM" id="MobiDB-lite"/>
    </source>
</evidence>
<evidence type="ECO:0000259" key="2">
    <source>
        <dbReference type="Pfam" id="PF13240"/>
    </source>
</evidence>
<accession>A0A9D1CZQ8</accession>
<feature type="domain" description="Zinc-ribbon" evidence="2">
    <location>
        <begin position="159"/>
        <end position="180"/>
    </location>
</feature>